<keyword evidence="1" id="KW-0472">Membrane</keyword>
<sequence>MTTNPQELRKSKLLFCWLSLIGGAIGAHWIYAGRKRFWLYMLFFPLSAFAGWLDTLRYGLMPDERFNADLNPEYPADSPQTNGMVVVSVALALGLSVTALMSLLAMLFQWFFSGTVA</sequence>
<evidence type="ECO:0000313" key="3">
    <source>
        <dbReference type="Proteomes" id="UP001204142"/>
    </source>
</evidence>
<keyword evidence="3" id="KW-1185">Reference proteome</keyword>
<feature type="transmembrane region" description="Helical" evidence="1">
    <location>
        <begin position="37"/>
        <end position="56"/>
    </location>
</feature>
<dbReference type="Proteomes" id="UP001204142">
    <property type="component" value="Unassembled WGS sequence"/>
</dbReference>
<accession>A0ABT1WGR2</accession>
<keyword evidence="1" id="KW-0812">Transmembrane</keyword>
<dbReference type="RefSeq" id="WP_256764360.1">
    <property type="nucleotide sequence ID" value="NZ_JANIGO010000002.1"/>
</dbReference>
<reference evidence="2 3" key="1">
    <citation type="submission" date="2022-07" db="EMBL/GenBank/DDBJ databases">
        <authorList>
            <person name="Xamxidin M."/>
            <person name="Wu M."/>
        </authorList>
    </citation>
    <scope>NUCLEOTIDE SEQUENCE [LARGE SCALE GENOMIC DNA]</scope>
    <source>
        <strain evidence="2 3">NBRC 111650</strain>
    </source>
</reference>
<organism evidence="2 3">
    <name type="scientific">Limnobacter humi</name>
    <dbReference type="NCBI Taxonomy" id="1778671"/>
    <lineage>
        <taxon>Bacteria</taxon>
        <taxon>Pseudomonadati</taxon>
        <taxon>Pseudomonadota</taxon>
        <taxon>Betaproteobacteria</taxon>
        <taxon>Burkholderiales</taxon>
        <taxon>Burkholderiaceae</taxon>
        <taxon>Limnobacter</taxon>
    </lineage>
</organism>
<keyword evidence="1" id="KW-1133">Transmembrane helix</keyword>
<protein>
    <submittedName>
        <fullName evidence="2">TM2 domain-containing protein</fullName>
    </submittedName>
</protein>
<proteinExistence type="predicted"/>
<feature type="transmembrane region" description="Helical" evidence="1">
    <location>
        <begin position="12"/>
        <end position="31"/>
    </location>
</feature>
<evidence type="ECO:0000256" key="1">
    <source>
        <dbReference type="SAM" id="Phobius"/>
    </source>
</evidence>
<gene>
    <name evidence="2" type="ORF">NQT62_09055</name>
</gene>
<dbReference type="EMBL" id="JANIGO010000002">
    <property type="protein sequence ID" value="MCQ8896579.1"/>
    <property type="molecule type" value="Genomic_DNA"/>
</dbReference>
<evidence type="ECO:0000313" key="2">
    <source>
        <dbReference type="EMBL" id="MCQ8896579.1"/>
    </source>
</evidence>
<feature type="transmembrane region" description="Helical" evidence="1">
    <location>
        <begin position="85"/>
        <end position="112"/>
    </location>
</feature>
<comment type="caution">
    <text evidence="2">The sequence shown here is derived from an EMBL/GenBank/DDBJ whole genome shotgun (WGS) entry which is preliminary data.</text>
</comment>
<name>A0ABT1WGR2_9BURK</name>